<organism evidence="11">
    <name type="scientific">Muscari aucheri</name>
    <dbReference type="NCBI Taxonomy" id="928064"/>
    <lineage>
        <taxon>Eukaryota</taxon>
        <taxon>Viridiplantae</taxon>
        <taxon>Streptophyta</taxon>
        <taxon>Embryophyta</taxon>
        <taxon>Tracheophyta</taxon>
        <taxon>Spermatophyta</taxon>
        <taxon>Magnoliopsida</taxon>
        <taxon>Liliopsida</taxon>
        <taxon>Asparagales</taxon>
        <taxon>Hyacinthaceae</taxon>
        <taxon>Hyacinthoideae</taxon>
        <taxon>Hyacintheae</taxon>
        <taxon>Muscari</taxon>
    </lineage>
</organism>
<dbReference type="EMBL" id="MT198683">
    <property type="protein sequence ID" value="QMU26475.1"/>
    <property type="molecule type" value="mRNA"/>
</dbReference>
<dbReference type="InterPro" id="IPR044861">
    <property type="entry name" value="IPNS-like_FE2OG_OXY"/>
</dbReference>
<dbReference type="GO" id="GO:0051213">
    <property type="term" value="F:dioxygenase activity"/>
    <property type="evidence" value="ECO:0007669"/>
    <property type="project" value="UniProtKB-KW"/>
</dbReference>
<dbReference type="InterPro" id="IPR026992">
    <property type="entry name" value="DIOX_N"/>
</dbReference>
<reference evidence="11" key="1">
    <citation type="submission" date="2020-03" db="EMBL/GenBank/DDBJ databases">
        <authorList>
            <person name="Bei S.B."/>
        </authorList>
    </citation>
    <scope>NUCLEOTIDE SEQUENCE</scope>
</reference>
<dbReference type="Gene3D" id="2.60.120.330">
    <property type="entry name" value="B-lactam Antibiotic, Isopenicillin N Synthase, Chain"/>
    <property type="match status" value="1"/>
</dbReference>
<protein>
    <submittedName>
        <fullName evidence="11">FLS1</fullName>
    </submittedName>
</protein>
<comment type="cofactor">
    <cofactor evidence="1">
        <name>L-ascorbate</name>
        <dbReference type="ChEBI" id="CHEBI:38290"/>
    </cofactor>
</comment>
<dbReference type="Pfam" id="PF03171">
    <property type="entry name" value="2OG-FeII_Oxy"/>
    <property type="match status" value="1"/>
</dbReference>
<evidence type="ECO:0000256" key="9">
    <source>
        <dbReference type="RuleBase" id="RU003682"/>
    </source>
</evidence>
<name>A0A7G4WM43_9ASPA</name>
<keyword evidence="3 9" id="KW-0479">Metal-binding</keyword>
<dbReference type="GO" id="GO:0031418">
    <property type="term" value="F:L-ascorbic acid binding"/>
    <property type="evidence" value="ECO:0007669"/>
    <property type="project" value="UniProtKB-KW"/>
</dbReference>
<dbReference type="GO" id="GO:0046872">
    <property type="term" value="F:metal ion binding"/>
    <property type="evidence" value="ECO:0007669"/>
    <property type="project" value="UniProtKB-KW"/>
</dbReference>
<keyword evidence="4" id="KW-0847">Vitamin C</keyword>
<sequence length="332" mass="36955">MDMERVQAIASLAGNLGTIPAEFIRPEHERPGTTTHHGPAPEIPVVDMTSRDRVKAIADAAEEWGIFQVVNHGIPAGAIEELKRVGAKFFALPQEEKEAYAAAPESGSLEGYGTKLQRESEGKKAWADYLFHNVWPDSSINYKFWPNNPPEYRKANEEYARRLRGVVDETLGSLSLGLGLERHVLKEAVGGERLEFLLKINYYPPCPRPDLALGVVAHTDMSAITVLVPNDVPGLQVFKDGRWLDVEYVPNALVVHVGDQVEIVSNGMYKSVLHRTVVSKDRVRMSWPVFCSPPGEEVVGPLPQLVGDESPARFKAKKYKDYSYCKINKLPQ</sequence>
<evidence type="ECO:0000256" key="8">
    <source>
        <dbReference type="ARBA" id="ARBA00023241"/>
    </source>
</evidence>
<keyword evidence="6 9" id="KW-0560">Oxidoreductase</keyword>
<keyword evidence="5" id="KW-0223">Dioxygenase</keyword>
<evidence type="ECO:0000256" key="3">
    <source>
        <dbReference type="ARBA" id="ARBA00022723"/>
    </source>
</evidence>
<dbReference type="PROSITE" id="PS51471">
    <property type="entry name" value="FE2OG_OXY"/>
    <property type="match status" value="1"/>
</dbReference>
<feature type="domain" description="Fe2OG dioxygenase" evidence="10">
    <location>
        <begin position="193"/>
        <end position="293"/>
    </location>
</feature>
<dbReference type="GO" id="GO:0046148">
    <property type="term" value="P:pigment biosynthetic process"/>
    <property type="evidence" value="ECO:0007669"/>
    <property type="project" value="UniProtKB-ARBA"/>
</dbReference>
<evidence type="ECO:0000256" key="6">
    <source>
        <dbReference type="ARBA" id="ARBA00023002"/>
    </source>
</evidence>
<proteinExistence type="evidence at transcript level"/>
<dbReference type="PANTHER" id="PTHR47991">
    <property type="entry name" value="OXOGLUTARATE/IRON-DEPENDENT DIOXYGENASE"/>
    <property type="match status" value="1"/>
</dbReference>
<dbReference type="InterPro" id="IPR005123">
    <property type="entry name" value="Oxoglu/Fe-dep_dioxygenase_dom"/>
</dbReference>
<dbReference type="Pfam" id="PF14226">
    <property type="entry name" value="DIOX_N"/>
    <property type="match status" value="1"/>
</dbReference>
<evidence type="ECO:0000259" key="10">
    <source>
        <dbReference type="PROSITE" id="PS51471"/>
    </source>
</evidence>
<evidence type="ECO:0000256" key="7">
    <source>
        <dbReference type="ARBA" id="ARBA00023004"/>
    </source>
</evidence>
<evidence type="ECO:0000256" key="5">
    <source>
        <dbReference type="ARBA" id="ARBA00022964"/>
    </source>
</evidence>
<evidence type="ECO:0000256" key="4">
    <source>
        <dbReference type="ARBA" id="ARBA00022896"/>
    </source>
</evidence>
<evidence type="ECO:0000256" key="1">
    <source>
        <dbReference type="ARBA" id="ARBA00001961"/>
    </source>
</evidence>
<dbReference type="FunFam" id="2.60.120.330:FF:000009">
    <property type="entry name" value="Flavonol synthase"/>
    <property type="match status" value="1"/>
</dbReference>
<evidence type="ECO:0000313" key="11">
    <source>
        <dbReference type="EMBL" id="QMU26475.1"/>
    </source>
</evidence>
<keyword evidence="8" id="KW-0284">Flavonoid biosynthesis</keyword>
<keyword evidence="7 9" id="KW-0408">Iron</keyword>
<evidence type="ECO:0000256" key="2">
    <source>
        <dbReference type="ARBA" id="ARBA00008056"/>
    </source>
</evidence>
<dbReference type="SUPFAM" id="SSF51197">
    <property type="entry name" value="Clavaminate synthase-like"/>
    <property type="match status" value="1"/>
</dbReference>
<dbReference type="AlphaFoldDB" id="A0A7G4WM43"/>
<dbReference type="InterPro" id="IPR027443">
    <property type="entry name" value="IPNS-like_sf"/>
</dbReference>
<comment type="similarity">
    <text evidence="2 9">Belongs to the iron/ascorbate-dependent oxidoreductase family.</text>
</comment>
<dbReference type="GO" id="GO:0009813">
    <property type="term" value="P:flavonoid biosynthetic process"/>
    <property type="evidence" value="ECO:0007669"/>
    <property type="project" value="UniProtKB-KW"/>
</dbReference>
<accession>A0A7G4WM43</accession>
<dbReference type="InterPro" id="IPR050295">
    <property type="entry name" value="Plant_2OG-oxidoreductases"/>
</dbReference>